<accession>A0A8S5QJV9</accession>
<evidence type="ECO:0000313" key="1">
    <source>
        <dbReference type="EMBL" id="DAE19069.1"/>
    </source>
</evidence>
<protein>
    <submittedName>
        <fullName evidence="1">Major capsid protein</fullName>
    </submittedName>
</protein>
<reference evidence="1" key="1">
    <citation type="journal article" date="2021" name="Proc. Natl. Acad. Sci. U.S.A.">
        <title>A Catalog of Tens of Thousands of Viruses from Human Metagenomes Reveals Hidden Associations with Chronic Diseases.</title>
        <authorList>
            <person name="Tisza M.J."/>
            <person name="Buck C.B."/>
        </authorList>
    </citation>
    <scope>NUCLEOTIDE SEQUENCE</scope>
    <source>
        <strain evidence="1">Ctk4d14</strain>
    </source>
</reference>
<sequence>MSNTIILAKNFAPLLDEVYQRESVTRDLTGDPAMARAGANAKEIVYPQIAVTGLGEYDRNSGYTEGTVDFKWVSTEYNYDRGAKLSVDAMDNQETYKLAFGMAGAELMRTKVAPEADAFTFATLAGIEGISKGEAKKIVTAEEFLAELLEAKNTMDNDEVPEEGRILYATANLLNALVMMDTYKSKEILAGFTIKKPVPQGRFYTSIDLLDGKSAGEEAGHYRKGTAKYEKTKDITPVTSKTYYTESGGVYSPVAGSSASAGSMSSYYEMVQEAAKSINFMIIHKPAIIKHDKHVVSNVIPASANPDADADIIKYRKYGIVDVYKNKVAGIYLSHQA</sequence>
<organism evidence="1">
    <name type="scientific">Siphoviridae sp. ctk4d14</name>
    <dbReference type="NCBI Taxonomy" id="2825639"/>
    <lineage>
        <taxon>Viruses</taxon>
        <taxon>Duplodnaviria</taxon>
        <taxon>Heunggongvirae</taxon>
        <taxon>Uroviricota</taxon>
        <taxon>Caudoviricetes</taxon>
    </lineage>
</organism>
<name>A0A8S5QJV9_9CAUD</name>
<dbReference type="EMBL" id="BK015667">
    <property type="protein sequence ID" value="DAE19069.1"/>
    <property type="molecule type" value="Genomic_DNA"/>
</dbReference>
<proteinExistence type="predicted"/>